<name>A0A7X2KJJ1_LIMRT</name>
<reference evidence="1 2" key="1">
    <citation type="submission" date="2019-11" db="EMBL/GenBank/DDBJ databases">
        <title>Draft genome sequence of 12 host-associated Lactobacillus reuteri rodent strains.</title>
        <authorList>
            <person name="Zhang S."/>
            <person name="Ozcam M."/>
            <person name="Van Pijkeren J.P."/>
        </authorList>
    </citation>
    <scope>NUCLEOTIDE SEQUENCE [LARGE SCALE GENOMIC DNA]</scope>
    <source>
        <strain evidence="1 2">CR</strain>
    </source>
</reference>
<evidence type="ECO:0000313" key="1">
    <source>
        <dbReference type="EMBL" id="MRH80749.1"/>
    </source>
</evidence>
<protein>
    <submittedName>
        <fullName evidence="1">Uncharacterized protein</fullName>
    </submittedName>
</protein>
<comment type="caution">
    <text evidence="1">The sequence shown here is derived from an EMBL/GenBank/DDBJ whole genome shotgun (WGS) entry which is preliminary data.</text>
</comment>
<proteinExistence type="predicted"/>
<dbReference type="RefSeq" id="WP_153703425.1">
    <property type="nucleotide sequence ID" value="NZ_WJMX01000014.1"/>
</dbReference>
<gene>
    <name evidence="1" type="ORF">GIX77_08235</name>
</gene>
<sequence>MDTNFTDKYIKKNLASIEFESEDFKSTEFNNGVYNSILKLKILNEAGKANILASANCFIVNGKITDIVDAADSESGDLCFVAETMVNYFKISQYSSIAILDNYSLFSSRATVVSKKMLFEEYILPYFKARRIDYIGFCNAGFEFTDNNIKQQFLDELFDDMAVMNNKETINDDWKSIVNLINMNYTTELETTPYLEDDEINKANTSELTIDPFIEEYKLETGKNLPKDFETKYENYIFNDEQHLNARTKDCIINVYKFKKNIYYSEDGRRINVTNEDRKEMNNFLDIKRSFENIEELYNRVTYSYKSLISGFLLKNTAINHNVTVGAFLSDGNMFIDYLDQKWLTQYIPEFKNIWKKLCTYTYDNNLGYRLCYNLRNFDQHPRNHAASPIISETVEKIDENRVEYYLNILKIHNDKQIRNKMEEDFSYLQKSENNEFSKYARNYMINLTLLYNLALTHFFTKNIEKIRNIYSYLSQHNFDRVMIKSVDDRSKKIKGTDYANNVVSTIDIDNFLHCFESKGIINEQNVLDIRNGKADTPNSHLTPTQILKNVVKKRFLYNE</sequence>
<evidence type="ECO:0000313" key="2">
    <source>
        <dbReference type="Proteomes" id="UP000470878"/>
    </source>
</evidence>
<accession>A0A7X2KJJ1</accession>
<organism evidence="1 2">
    <name type="scientific">Limosilactobacillus reuteri</name>
    <name type="common">Lactobacillus reuteri</name>
    <dbReference type="NCBI Taxonomy" id="1598"/>
    <lineage>
        <taxon>Bacteria</taxon>
        <taxon>Bacillati</taxon>
        <taxon>Bacillota</taxon>
        <taxon>Bacilli</taxon>
        <taxon>Lactobacillales</taxon>
        <taxon>Lactobacillaceae</taxon>
        <taxon>Limosilactobacillus</taxon>
    </lineage>
</organism>
<dbReference type="EMBL" id="WJMX01000014">
    <property type="protein sequence ID" value="MRH80749.1"/>
    <property type="molecule type" value="Genomic_DNA"/>
</dbReference>
<dbReference type="Proteomes" id="UP000470878">
    <property type="component" value="Unassembled WGS sequence"/>
</dbReference>
<dbReference type="AlphaFoldDB" id="A0A7X2KJJ1"/>